<comment type="caution">
    <text evidence="2">The sequence shown here is derived from an EMBL/GenBank/DDBJ whole genome shotgun (WGS) entry which is preliminary data.</text>
</comment>
<gene>
    <name evidence="2" type="ORF">L596_008821</name>
</gene>
<organism evidence="2 3">
    <name type="scientific">Steinernema carpocapsae</name>
    <name type="common">Entomopathogenic nematode</name>
    <dbReference type="NCBI Taxonomy" id="34508"/>
    <lineage>
        <taxon>Eukaryota</taxon>
        <taxon>Metazoa</taxon>
        <taxon>Ecdysozoa</taxon>
        <taxon>Nematoda</taxon>
        <taxon>Chromadorea</taxon>
        <taxon>Rhabditida</taxon>
        <taxon>Tylenchina</taxon>
        <taxon>Panagrolaimomorpha</taxon>
        <taxon>Strongyloidoidea</taxon>
        <taxon>Steinernematidae</taxon>
        <taxon>Steinernema</taxon>
    </lineage>
</organism>
<protein>
    <submittedName>
        <fullName evidence="2">Uncharacterized protein</fullName>
    </submittedName>
</protein>
<dbReference type="Proteomes" id="UP000298663">
    <property type="component" value="Unassembled WGS sequence"/>
</dbReference>
<keyword evidence="1" id="KW-0472">Membrane</keyword>
<evidence type="ECO:0000313" key="3">
    <source>
        <dbReference type="Proteomes" id="UP000298663"/>
    </source>
</evidence>
<sequence>MFFCPCSSISCLIWSISFPICCNLSVLWFTPPLASLKSHLTSVHLKTASLVFLVYLGKPILGCSILRQQSIQLVVQMPLTTRYPLGALIDLRTQAIQEWNRLRVLAFQRFT</sequence>
<keyword evidence="1" id="KW-0812">Transmembrane</keyword>
<accession>A0A4U5PE46</accession>
<dbReference type="AlphaFoldDB" id="A0A4U5PE46"/>
<proteinExistence type="predicted"/>
<keyword evidence="1" id="KW-1133">Transmembrane helix</keyword>
<evidence type="ECO:0000313" key="2">
    <source>
        <dbReference type="EMBL" id="TKR94553.1"/>
    </source>
</evidence>
<name>A0A4U5PE46_STECR</name>
<dbReference type="EMBL" id="AZBU02000002">
    <property type="protein sequence ID" value="TKR94553.1"/>
    <property type="molecule type" value="Genomic_DNA"/>
</dbReference>
<evidence type="ECO:0000256" key="1">
    <source>
        <dbReference type="SAM" id="Phobius"/>
    </source>
</evidence>
<reference evidence="2 3" key="2">
    <citation type="journal article" date="2019" name="G3 (Bethesda)">
        <title>Hybrid Assembly of the Genome of the Entomopathogenic Nematode Steinernema carpocapsae Identifies the X-Chromosome.</title>
        <authorList>
            <person name="Serra L."/>
            <person name="Macchietto M."/>
            <person name="Macias-Munoz A."/>
            <person name="McGill C.J."/>
            <person name="Rodriguez I.M."/>
            <person name="Rodriguez B."/>
            <person name="Murad R."/>
            <person name="Mortazavi A."/>
        </authorList>
    </citation>
    <scope>NUCLEOTIDE SEQUENCE [LARGE SCALE GENOMIC DNA]</scope>
    <source>
        <strain evidence="2 3">ALL</strain>
    </source>
</reference>
<reference evidence="2 3" key="1">
    <citation type="journal article" date="2015" name="Genome Biol.">
        <title>Comparative genomics of Steinernema reveals deeply conserved gene regulatory networks.</title>
        <authorList>
            <person name="Dillman A.R."/>
            <person name="Macchietto M."/>
            <person name="Porter C.F."/>
            <person name="Rogers A."/>
            <person name="Williams B."/>
            <person name="Antoshechkin I."/>
            <person name="Lee M.M."/>
            <person name="Goodwin Z."/>
            <person name="Lu X."/>
            <person name="Lewis E.E."/>
            <person name="Goodrich-Blair H."/>
            <person name="Stock S.P."/>
            <person name="Adams B.J."/>
            <person name="Sternberg P.W."/>
            <person name="Mortazavi A."/>
        </authorList>
    </citation>
    <scope>NUCLEOTIDE SEQUENCE [LARGE SCALE GENOMIC DNA]</scope>
    <source>
        <strain evidence="2 3">ALL</strain>
    </source>
</reference>
<keyword evidence="3" id="KW-1185">Reference proteome</keyword>
<feature type="transmembrane region" description="Helical" evidence="1">
    <location>
        <begin position="43"/>
        <end position="61"/>
    </location>
</feature>